<dbReference type="SUPFAM" id="SSF69572">
    <property type="entry name" value="Activating enzymes of the ubiquitin-like proteins"/>
    <property type="match status" value="1"/>
</dbReference>
<organism evidence="3 4">
    <name type="scientific">Candidatus Caccovicinus merdipullorum</name>
    <dbReference type="NCBI Taxonomy" id="2840724"/>
    <lineage>
        <taxon>Bacteria</taxon>
        <taxon>Bacillati</taxon>
        <taxon>Bacillota</taxon>
        <taxon>Clostridia</taxon>
        <taxon>Eubacteriales</taxon>
        <taxon>Candidatus Caccovicinus</taxon>
    </lineage>
</organism>
<reference evidence="3" key="2">
    <citation type="journal article" date="2021" name="PeerJ">
        <title>Extensive microbial diversity within the chicken gut microbiome revealed by metagenomics and culture.</title>
        <authorList>
            <person name="Gilroy R."/>
            <person name="Ravi A."/>
            <person name="Getino M."/>
            <person name="Pursley I."/>
            <person name="Horton D.L."/>
            <person name="Alikhan N.F."/>
            <person name="Baker D."/>
            <person name="Gharbi K."/>
            <person name="Hall N."/>
            <person name="Watson M."/>
            <person name="Adriaenssens E.M."/>
            <person name="Foster-Nyarko E."/>
            <person name="Jarju S."/>
            <person name="Secka A."/>
            <person name="Antonio M."/>
            <person name="Oren A."/>
            <person name="Chaudhuri R.R."/>
            <person name="La Ragione R."/>
            <person name="Hildebrand F."/>
            <person name="Pallen M.J."/>
        </authorList>
    </citation>
    <scope>NUCLEOTIDE SEQUENCE</scope>
    <source>
        <strain evidence="3">CHK123-3438</strain>
    </source>
</reference>
<dbReference type="Gene3D" id="3.40.50.720">
    <property type="entry name" value="NAD(P)-binding Rossmann-like Domain"/>
    <property type="match status" value="1"/>
</dbReference>
<dbReference type="GO" id="GO:0008641">
    <property type="term" value="F:ubiquitin-like modifier activating enzyme activity"/>
    <property type="evidence" value="ECO:0007669"/>
    <property type="project" value="InterPro"/>
</dbReference>
<dbReference type="AlphaFoldDB" id="A0A9D1GGD1"/>
<dbReference type="PANTHER" id="PTHR43267">
    <property type="entry name" value="TRNA THREONYLCARBAMOYLADENOSINE DEHYDRATASE"/>
    <property type="match status" value="1"/>
</dbReference>
<dbReference type="GO" id="GO:0061504">
    <property type="term" value="P:cyclic threonylcarbamoyladenosine biosynthetic process"/>
    <property type="evidence" value="ECO:0007669"/>
    <property type="project" value="TreeGrafter"/>
</dbReference>
<dbReference type="Pfam" id="PF00899">
    <property type="entry name" value="ThiF"/>
    <property type="match status" value="1"/>
</dbReference>
<sequence length="256" mass="27513">MEHQFSRTELLLGREGLLRLKAARVAIFGIGGVGGYVAEALARSGVGSLELIDSDTICLSNLNRQIIATLPDLGRYKVDVMKERILSINPDAKVEARRCFFLPETAAEFDFSRYTYVVDAVDTVSAKLQIIMQAKEAGVPVISSMGAGNKLDPARFQVADIYETSVCPLARVMRRELKKRGVKSLKVVYSTEEPITPKVPDEDGIVSAGTGESASGGITPRKRQTPGSVAFVPSVAGLILAGQVVKDICREGGEGK</sequence>
<dbReference type="InterPro" id="IPR045886">
    <property type="entry name" value="ThiF/MoeB/HesA"/>
</dbReference>
<evidence type="ECO:0000256" key="1">
    <source>
        <dbReference type="SAM" id="MobiDB-lite"/>
    </source>
</evidence>
<feature type="domain" description="THIF-type NAD/FAD binding fold" evidence="2">
    <location>
        <begin position="11"/>
        <end position="250"/>
    </location>
</feature>
<evidence type="ECO:0000313" key="3">
    <source>
        <dbReference type="EMBL" id="HIT40622.1"/>
    </source>
</evidence>
<evidence type="ECO:0000259" key="2">
    <source>
        <dbReference type="Pfam" id="PF00899"/>
    </source>
</evidence>
<dbReference type="GO" id="GO:0061503">
    <property type="term" value="F:tRNA threonylcarbamoyladenosine dehydratase"/>
    <property type="evidence" value="ECO:0007669"/>
    <property type="project" value="TreeGrafter"/>
</dbReference>
<feature type="region of interest" description="Disordered" evidence="1">
    <location>
        <begin position="199"/>
        <end position="225"/>
    </location>
</feature>
<dbReference type="CDD" id="cd00755">
    <property type="entry name" value="YgdL_like"/>
    <property type="match status" value="1"/>
</dbReference>
<accession>A0A9D1GGD1</accession>
<dbReference type="InterPro" id="IPR035985">
    <property type="entry name" value="Ubiquitin-activating_enz"/>
</dbReference>
<dbReference type="FunFam" id="3.40.50.720:FF:000141">
    <property type="entry name" value="tRNA threonylcarbamoyladenosine dehydratase"/>
    <property type="match status" value="1"/>
</dbReference>
<gene>
    <name evidence="3" type="ORF">IAB60_00730</name>
</gene>
<protein>
    <submittedName>
        <fullName evidence="3">tRNA threonylcarbamoyladenosine dehydratase</fullName>
    </submittedName>
</protein>
<dbReference type="Proteomes" id="UP000886860">
    <property type="component" value="Unassembled WGS sequence"/>
</dbReference>
<dbReference type="InterPro" id="IPR000594">
    <property type="entry name" value="ThiF_NAD_FAD-bd"/>
</dbReference>
<dbReference type="EMBL" id="DVKS01000015">
    <property type="protein sequence ID" value="HIT40622.1"/>
    <property type="molecule type" value="Genomic_DNA"/>
</dbReference>
<reference evidence="3" key="1">
    <citation type="submission" date="2020-10" db="EMBL/GenBank/DDBJ databases">
        <authorList>
            <person name="Gilroy R."/>
        </authorList>
    </citation>
    <scope>NUCLEOTIDE SEQUENCE</scope>
    <source>
        <strain evidence="3">CHK123-3438</strain>
    </source>
</reference>
<comment type="caution">
    <text evidence="3">The sequence shown here is derived from an EMBL/GenBank/DDBJ whole genome shotgun (WGS) entry which is preliminary data.</text>
</comment>
<dbReference type="PANTHER" id="PTHR43267:SF1">
    <property type="entry name" value="TRNA THREONYLCARBAMOYLADENOSINE DEHYDRATASE"/>
    <property type="match status" value="1"/>
</dbReference>
<name>A0A9D1GGD1_9FIRM</name>
<evidence type="ECO:0000313" key="4">
    <source>
        <dbReference type="Proteomes" id="UP000886860"/>
    </source>
</evidence>
<proteinExistence type="predicted"/>